<dbReference type="PANTHER" id="PTHR42305:SF1">
    <property type="entry name" value="MEMBRANE PROTEIN RV1733C-RELATED"/>
    <property type="match status" value="1"/>
</dbReference>
<comment type="caution">
    <text evidence="2">The sequence shown here is derived from an EMBL/GenBank/DDBJ whole genome shotgun (WGS) entry which is preliminary data.</text>
</comment>
<dbReference type="AlphaFoldDB" id="A0A7W3Z927"/>
<keyword evidence="3" id="KW-1185">Reference proteome</keyword>
<keyword evidence="1" id="KW-0812">Transmembrane</keyword>
<sequence length="199" mass="20902">MKASADRVVRYWHMLVPGRGSVARPSDRFQSGLLLVAILVALAAIPFAAAAGSELYATQKPVSAEQVAQRSKATAVLLADGPATTVSGRSGVVANSAPTDAVWQAPDGSRRVGKVAADEGSQRGDQISIWVDRAGNPVPPPLTAAAVLVDAVCAAVGLWVSVCLLLAAVCGGTVFALNRRRLAEWQREWDAEQEKRTHP</sequence>
<accession>A0A7W3Z927</accession>
<keyword evidence="1" id="KW-1133">Transmembrane helix</keyword>
<feature type="transmembrane region" description="Helical" evidence="1">
    <location>
        <begin position="156"/>
        <end position="177"/>
    </location>
</feature>
<keyword evidence="1" id="KW-0472">Membrane</keyword>
<organism evidence="2 3">
    <name type="scientific">Amycolatopsis dendrobii</name>
    <dbReference type="NCBI Taxonomy" id="2760662"/>
    <lineage>
        <taxon>Bacteria</taxon>
        <taxon>Bacillati</taxon>
        <taxon>Actinomycetota</taxon>
        <taxon>Actinomycetes</taxon>
        <taxon>Pseudonocardiales</taxon>
        <taxon>Pseudonocardiaceae</taxon>
        <taxon>Amycolatopsis</taxon>
    </lineage>
</organism>
<dbReference type="PANTHER" id="PTHR42305">
    <property type="entry name" value="MEMBRANE PROTEIN RV1733C-RELATED"/>
    <property type="match status" value="1"/>
</dbReference>
<evidence type="ECO:0000313" key="2">
    <source>
        <dbReference type="EMBL" id="MBB1152279.1"/>
    </source>
</evidence>
<dbReference type="RefSeq" id="WP_182889478.1">
    <property type="nucleotide sequence ID" value="NZ_JACGZW010000001.1"/>
</dbReference>
<dbReference type="InterPro" id="IPR039708">
    <property type="entry name" value="MT1774/Rv1733c-like"/>
</dbReference>
<dbReference type="Proteomes" id="UP000526734">
    <property type="component" value="Unassembled WGS sequence"/>
</dbReference>
<evidence type="ECO:0000256" key="1">
    <source>
        <dbReference type="SAM" id="Phobius"/>
    </source>
</evidence>
<protein>
    <recommendedName>
        <fullName evidence="4">Transmembrane protein</fullName>
    </recommendedName>
</protein>
<gene>
    <name evidence="2" type="ORF">H4281_03975</name>
</gene>
<name>A0A7W3Z927_9PSEU</name>
<proteinExistence type="predicted"/>
<dbReference type="EMBL" id="JACGZW010000001">
    <property type="protein sequence ID" value="MBB1152279.1"/>
    <property type="molecule type" value="Genomic_DNA"/>
</dbReference>
<evidence type="ECO:0008006" key="4">
    <source>
        <dbReference type="Google" id="ProtNLM"/>
    </source>
</evidence>
<reference evidence="2 3" key="1">
    <citation type="submission" date="2020-08" db="EMBL/GenBank/DDBJ databases">
        <title>Amycolatopsis sp. nov. DR6-1 isolated from Dendrobium heterocarpum.</title>
        <authorList>
            <person name="Tedsree N."/>
            <person name="Kuncharoen N."/>
            <person name="Likhitwitayawuid K."/>
            <person name="Tanasupawat S."/>
        </authorList>
    </citation>
    <scope>NUCLEOTIDE SEQUENCE [LARGE SCALE GENOMIC DNA]</scope>
    <source>
        <strain evidence="2 3">DR6-1</strain>
    </source>
</reference>
<evidence type="ECO:0000313" key="3">
    <source>
        <dbReference type="Proteomes" id="UP000526734"/>
    </source>
</evidence>